<dbReference type="InterPro" id="IPR002110">
    <property type="entry name" value="Ankyrin_rpt"/>
</dbReference>
<reference evidence="4 5" key="1">
    <citation type="journal article" date="2016" name="Proc. Natl. Acad. Sci. U.S.A.">
        <title>Comparative genomics of biotechnologically important yeasts.</title>
        <authorList>
            <person name="Riley R."/>
            <person name="Haridas S."/>
            <person name="Wolfe K.H."/>
            <person name="Lopes M.R."/>
            <person name="Hittinger C.T."/>
            <person name="Goeker M."/>
            <person name="Salamov A.A."/>
            <person name="Wisecaver J.H."/>
            <person name="Long T.M."/>
            <person name="Calvey C.H."/>
            <person name="Aerts A.L."/>
            <person name="Barry K.W."/>
            <person name="Choi C."/>
            <person name="Clum A."/>
            <person name="Coughlan A.Y."/>
            <person name="Deshpande S."/>
            <person name="Douglass A.P."/>
            <person name="Hanson S.J."/>
            <person name="Klenk H.-P."/>
            <person name="LaButti K.M."/>
            <person name="Lapidus A."/>
            <person name="Lindquist E.A."/>
            <person name="Lipzen A.M."/>
            <person name="Meier-Kolthoff J.P."/>
            <person name="Ohm R.A."/>
            <person name="Otillar R.P."/>
            <person name="Pangilinan J.L."/>
            <person name="Peng Y."/>
            <person name="Rokas A."/>
            <person name="Rosa C.A."/>
            <person name="Scheuner C."/>
            <person name="Sibirny A.A."/>
            <person name="Slot J.C."/>
            <person name="Stielow J.B."/>
            <person name="Sun H."/>
            <person name="Kurtzman C.P."/>
            <person name="Blackwell M."/>
            <person name="Grigoriev I.V."/>
            <person name="Jeffries T.W."/>
        </authorList>
    </citation>
    <scope>NUCLEOTIDE SEQUENCE [LARGE SCALE GENOMIC DNA]</scope>
    <source>
        <strain evidence="4 5">DSM 6958</strain>
    </source>
</reference>
<evidence type="ECO:0000313" key="5">
    <source>
        <dbReference type="Proteomes" id="UP000095009"/>
    </source>
</evidence>
<protein>
    <submittedName>
        <fullName evidence="4">Ankyrin</fullName>
    </submittedName>
</protein>
<feature type="repeat" description="ANK" evidence="3">
    <location>
        <begin position="40"/>
        <end position="62"/>
    </location>
</feature>
<feature type="non-terminal residue" evidence="4">
    <location>
        <position position="1"/>
    </location>
</feature>
<name>A0A1E3PL70_9ASCO</name>
<dbReference type="InterPro" id="IPR036770">
    <property type="entry name" value="Ankyrin_rpt-contain_sf"/>
</dbReference>
<dbReference type="SMART" id="SM00248">
    <property type="entry name" value="ANK"/>
    <property type="match status" value="2"/>
</dbReference>
<feature type="repeat" description="ANK" evidence="3">
    <location>
        <begin position="81"/>
        <end position="113"/>
    </location>
</feature>
<dbReference type="PANTHER" id="PTHR24171:SF9">
    <property type="entry name" value="ANKYRIN REPEAT DOMAIN-CONTAINING PROTEIN 39"/>
    <property type="match status" value="1"/>
</dbReference>
<gene>
    <name evidence="4" type="ORF">NADFUDRAFT_6541</name>
</gene>
<evidence type="ECO:0000313" key="4">
    <source>
        <dbReference type="EMBL" id="ODQ66191.1"/>
    </source>
</evidence>
<dbReference type="Gene3D" id="1.25.40.20">
    <property type="entry name" value="Ankyrin repeat-containing domain"/>
    <property type="match status" value="1"/>
</dbReference>
<sequence>TAEEIDDVMYDARAGDLESLKAFLDSRPASCLASIRDEYSLATPLHYAAANGHLDVVKYLLELIKRDPTSNGGLLKVTNESGNIALHWAALNGHLAIVTALCEAGSDPFIKNNADHDSYYEAESNEHEEVIDYLLKKFDIEPVELNAEDEA</sequence>
<dbReference type="OrthoDB" id="10057496at2759"/>
<evidence type="ECO:0000256" key="3">
    <source>
        <dbReference type="PROSITE-ProRule" id="PRU00023"/>
    </source>
</evidence>
<dbReference type="Proteomes" id="UP000095009">
    <property type="component" value="Unassembled WGS sequence"/>
</dbReference>
<dbReference type="SUPFAM" id="SSF48403">
    <property type="entry name" value="Ankyrin repeat"/>
    <property type="match status" value="1"/>
</dbReference>
<dbReference type="Pfam" id="PF12796">
    <property type="entry name" value="Ank_2"/>
    <property type="match status" value="1"/>
</dbReference>
<evidence type="ECO:0000256" key="2">
    <source>
        <dbReference type="ARBA" id="ARBA00023043"/>
    </source>
</evidence>
<feature type="non-terminal residue" evidence="4">
    <location>
        <position position="151"/>
    </location>
</feature>
<accession>A0A1E3PL70</accession>
<dbReference type="EMBL" id="KV454408">
    <property type="protein sequence ID" value="ODQ66191.1"/>
    <property type="molecule type" value="Genomic_DNA"/>
</dbReference>
<dbReference type="STRING" id="857566.A0A1E3PL70"/>
<dbReference type="PROSITE" id="PS50088">
    <property type="entry name" value="ANK_REPEAT"/>
    <property type="match status" value="2"/>
</dbReference>
<dbReference type="PROSITE" id="PS50297">
    <property type="entry name" value="ANK_REP_REGION"/>
    <property type="match status" value="2"/>
</dbReference>
<dbReference type="AlphaFoldDB" id="A0A1E3PL70"/>
<keyword evidence="2 3" id="KW-0040">ANK repeat</keyword>
<keyword evidence="1" id="KW-0677">Repeat</keyword>
<organism evidence="4 5">
    <name type="scientific">Nadsonia fulvescens var. elongata DSM 6958</name>
    <dbReference type="NCBI Taxonomy" id="857566"/>
    <lineage>
        <taxon>Eukaryota</taxon>
        <taxon>Fungi</taxon>
        <taxon>Dikarya</taxon>
        <taxon>Ascomycota</taxon>
        <taxon>Saccharomycotina</taxon>
        <taxon>Dipodascomycetes</taxon>
        <taxon>Dipodascales</taxon>
        <taxon>Dipodascales incertae sedis</taxon>
        <taxon>Nadsonia</taxon>
    </lineage>
</organism>
<proteinExistence type="predicted"/>
<keyword evidence="5" id="KW-1185">Reference proteome</keyword>
<dbReference type="PANTHER" id="PTHR24171">
    <property type="entry name" value="ANKYRIN REPEAT DOMAIN-CONTAINING PROTEIN 39-RELATED"/>
    <property type="match status" value="1"/>
</dbReference>
<evidence type="ECO:0000256" key="1">
    <source>
        <dbReference type="ARBA" id="ARBA00022737"/>
    </source>
</evidence>